<dbReference type="InterPro" id="IPR009288">
    <property type="entry name" value="AIG2-like_dom"/>
</dbReference>
<evidence type="ECO:0000256" key="2">
    <source>
        <dbReference type="ARBA" id="ARBA00030602"/>
    </source>
</evidence>
<dbReference type="PANTHER" id="PTHR31544">
    <property type="entry name" value="AIG2-LIKE PROTEIN D"/>
    <property type="match status" value="1"/>
</dbReference>
<dbReference type="STRING" id="498761.HM1_2557"/>
<keyword evidence="1" id="KW-0808">Transferase</keyword>
<dbReference type="Pfam" id="PF06094">
    <property type="entry name" value="GGACT"/>
    <property type="match status" value="1"/>
</dbReference>
<dbReference type="CDD" id="cd06661">
    <property type="entry name" value="GGCT_like"/>
    <property type="match status" value="1"/>
</dbReference>
<evidence type="ECO:0000256" key="1">
    <source>
        <dbReference type="ARBA" id="ARBA00022679"/>
    </source>
</evidence>
<dbReference type="KEGG" id="hmo:HM1_2557"/>
<evidence type="ECO:0000313" key="4">
    <source>
        <dbReference type="EMBL" id="ABZ85094.1"/>
    </source>
</evidence>
<dbReference type="EMBL" id="CP000930">
    <property type="protein sequence ID" value="ABZ85094.1"/>
    <property type="molecule type" value="Genomic_DNA"/>
</dbReference>
<evidence type="ECO:0000313" key="5">
    <source>
        <dbReference type="Proteomes" id="UP000008550"/>
    </source>
</evidence>
<dbReference type="AlphaFoldDB" id="B0TAY3"/>
<dbReference type="SUPFAM" id="SSF110857">
    <property type="entry name" value="Gamma-glutamyl cyclotransferase-like"/>
    <property type="match status" value="1"/>
</dbReference>
<dbReference type="InterPro" id="IPR012190">
    <property type="entry name" value="UCP036698"/>
</dbReference>
<dbReference type="GO" id="GO:0016740">
    <property type="term" value="F:transferase activity"/>
    <property type="evidence" value="ECO:0007669"/>
    <property type="project" value="UniProtKB-KW"/>
</dbReference>
<reference evidence="4 5" key="1">
    <citation type="journal article" date="2008" name="J. Bacteriol.">
        <title>The genome of Heliobacterium modesticaldum, a phototrophic representative of the Firmicutes containing the simplest photosynthetic apparatus.</title>
        <authorList>
            <person name="Sattley W.M."/>
            <person name="Madigan M.T."/>
            <person name="Swingley W.D."/>
            <person name="Cheung P.C."/>
            <person name="Clocksin K.M."/>
            <person name="Conrad A.L."/>
            <person name="Dejesa L.C."/>
            <person name="Honchak B.M."/>
            <person name="Jung D.O."/>
            <person name="Karbach L.E."/>
            <person name="Kurdoglu A."/>
            <person name="Lahiri S."/>
            <person name="Mastrian S.D."/>
            <person name="Page L.E."/>
            <person name="Taylor H.L."/>
            <person name="Wang Z.T."/>
            <person name="Raymond J."/>
            <person name="Chen M."/>
            <person name="Blankenship R.E."/>
            <person name="Touchman J.W."/>
        </authorList>
    </citation>
    <scope>NUCLEOTIDE SEQUENCE [LARGE SCALE GENOMIC DNA]</scope>
    <source>
        <strain evidence="5">ATCC 51547 / Ice1</strain>
    </source>
</reference>
<dbReference type="eggNOG" id="COG2105">
    <property type="taxonomic scope" value="Bacteria"/>
</dbReference>
<dbReference type="HOGENOM" id="CLU_1600436_0_0_9"/>
<name>B0TAY3_HELMI</name>
<organism evidence="4 5">
    <name type="scientific">Heliobacterium modesticaldum (strain ATCC 51547 / Ice1)</name>
    <dbReference type="NCBI Taxonomy" id="498761"/>
    <lineage>
        <taxon>Bacteria</taxon>
        <taxon>Bacillati</taxon>
        <taxon>Bacillota</taxon>
        <taxon>Clostridia</taxon>
        <taxon>Eubacteriales</taxon>
        <taxon>Heliobacteriaceae</taxon>
        <taxon>Heliomicrobium</taxon>
    </lineage>
</organism>
<dbReference type="Pfam" id="PF14084">
    <property type="entry name" value="DUF4264"/>
    <property type="match status" value="1"/>
</dbReference>
<gene>
    <name evidence="4" type="ORF">HM1_2557</name>
</gene>
<protein>
    <recommendedName>
        <fullName evidence="2">Putative gamma-glutamylcyclotransferase</fullName>
    </recommendedName>
</protein>
<dbReference type="OrthoDB" id="2382360at2"/>
<dbReference type="Gene3D" id="3.10.490.10">
    <property type="entry name" value="Gamma-glutamyl cyclotransferase-like"/>
    <property type="match status" value="1"/>
</dbReference>
<feature type="domain" description="Gamma-glutamylcyclotransferase AIG2-like" evidence="3">
    <location>
        <begin position="5"/>
        <end position="106"/>
    </location>
</feature>
<dbReference type="InterPro" id="IPR013024">
    <property type="entry name" value="GGCT-like"/>
</dbReference>
<dbReference type="InterPro" id="IPR045038">
    <property type="entry name" value="AIG2-like"/>
</dbReference>
<sequence length="166" mass="18902">MAHRLFTYGTLMDRDTMEGLLEHKAGITRPAILTGYQTYPSAYGYPYILPVQEGKVEGVLWSDLSDEDLLRTDEYEGLLDENPMYFRKSITVDVDGQPVEAWVYIGIPEAFTDVSVDFEPLATKEIPDNVDIYTLVDFLNDTLKDDGLLFRVKKKGETMTISIYKV</sequence>
<evidence type="ECO:0000259" key="3">
    <source>
        <dbReference type="Pfam" id="PF06094"/>
    </source>
</evidence>
<proteinExistence type="predicted"/>
<accession>B0TAY3</accession>
<dbReference type="RefSeq" id="WP_012283588.1">
    <property type="nucleotide sequence ID" value="NC_010337.2"/>
</dbReference>
<dbReference type="InterPro" id="IPR036568">
    <property type="entry name" value="GGCT-like_sf"/>
</dbReference>
<keyword evidence="5" id="KW-1185">Reference proteome</keyword>
<dbReference type="PANTHER" id="PTHR31544:SF2">
    <property type="entry name" value="AIG2-LIKE PROTEIN D"/>
    <property type="match status" value="1"/>
</dbReference>
<dbReference type="Proteomes" id="UP000008550">
    <property type="component" value="Chromosome"/>
</dbReference>